<protein>
    <submittedName>
        <fullName evidence="1">Uncharacterized protein</fullName>
    </submittedName>
</protein>
<sequence>METNTITKDQLDKLVNRIEEKFSKYFKTKTSKVNSLQECFYTPDMYKKEGLLTLNHDVFDKLPKDIQEKTHELIAEFTKVD</sequence>
<accession>A0A2S9IVM1</accession>
<evidence type="ECO:0000313" key="1">
    <source>
        <dbReference type="EMBL" id="PRD44572.1"/>
    </source>
</evidence>
<keyword evidence="2" id="KW-1185">Reference proteome</keyword>
<dbReference type="RefSeq" id="WP_105718599.1">
    <property type="nucleotide sequence ID" value="NZ_PVBQ01000025.1"/>
</dbReference>
<dbReference type="AlphaFoldDB" id="A0A2S9IVM1"/>
<name>A0A2S9IVM1_9SPHI</name>
<reference evidence="1 2" key="1">
    <citation type="submission" date="2018-02" db="EMBL/GenBank/DDBJ databases">
        <title>The draft genome of Sphingobacterium sp. 5JN-11.</title>
        <authorList>
            <person name="Liu L."/>
            <person name="Li L."/>
            <person name="Liang L."/>
            <person name="Zhang X."/>
            <person name="Wang T."/>
        </authorList>
    </citation>
    <scope>NUCLEOTIDE SEQUENCE [LARGE SCALE GENOMIC DNA]</scope>
    <source>
        <strain evidence="1 2">5JN-11</strain>
    </source>
</reference>
<dbReference type="OrthoDB" id="711643at2"/>
<evidence type="ECO:0000313" key="2">
    <source>
        <dbReference type="Proteomes" id="UP000239711"/>
    </source>
</evidence>
<proteinExistence type="predicted"/>
<dbReference type="EMBL" id="PVBQ01000025">
    <property type="protein sequence ID" value="PRD44572.1"/>
    <property type="molecule type" value="Genomic_DNA"/>
</dbReference>
<organism evidence="1 2">
    <name type="scientific">Sphingobacterium haloxyli</name>
    <dbReference type="NCBI Taxonomy" id="2100533"/>
    <lineage>
        <taxon>Bacteria</taxon>
        <taxon>Pseudomonadati</taxon>
        <taxon>Bacteroidota</taxon>
        <taxon>Sphingobacteriia</taxon>
        <taxon>Sphingobacteriales</taxon>
        <taxon>Sphingobacteriaceae</taxon>
        <taxon>Sphingobacterium</taxon>
    </lineage>
</organism>
<comment type="caution">
    <text evidence="1">The sequence shown here is derived from an EMBL/GenBank/DDBJ whole genome shotgun (WGS) entry which is preliminary data.</text>
</comment>
<gene>
    <name evidence="1" type="ORF">C5745_18990</name>
</gene>
<dbReference type="Proteomes" id="UP000239711">
    <property type="component" value="Unassembled WGS sequence"/>
</dbReference>